<organism evidence="1 2">
    <name type="scientific">Bacteroides fluxus YIT 12057</name>
    <dbReference type="NCBI Taxonomy" id="763034"/>
    <lineage>
        <taxon>Bacteria</taxon>
        <taxon>Pseudomonadati</taxon>
        <taxon>Bacteroidota</taxon>
        <taxon>Bacteroidia</taxon>
        <taxon>Bacteroidales</taxon>
        <taxon>Bacteroidaceae</taxon>
        <taxon>Bacteroides</taxon>
    </lineage>
</organism>
<dbReference type="HOGENOM" id="CLU_3149426_0_0_10"/>
<evidence type="ECO:0000313" key="2">
    <source>
        <dbReference type="Proteomes" id="UP000003416"/>
    </source>
</evidence>
<dbReference type="AlphaFoldDB" id="F3PU31"/>
<reference evidence="1 2" key="1">
    <citation type="submission" date="2011-02" db="EMBL/GenBank/DDBJ databases">
        <authorList>
            <person name="Weinstock G."/>
            <person name="Sodergren E."/>
            <person name="Clifton S."/>
            <person name="Fulton L."/>
            <person name="Fulton B."/>
            <person name="Courtney L."/>
            <person name="Fronick C."/>
            <person name="Harrison M."/>
            <person name="Strong C."/>
            <person name="Farmer C."/>
            <person name="Delahaunty K."/>
            <person name="Markovic C."/>
            <person name="Hall O."/>
            <person name="Minx P."/>
            <person name="Tomlinson C."/>
            <person name="Mitreva M."/>
            <person name="Hou S."/>
            <person name="Chen J."/>
            <person name="Wollam A."/>
            <person name="Pepin K.H."/>
            <person name="Johnson M."/>
            <person name="Bhonagiri V."/>
            <person name="Zhang X."/>
            <person name="Suruliraj S."/>
            <person name="Warren W."/>
            <person name="Chinwalla A."/>
            <person name="Mardis E.R."/>
            <person name="Wilson R.K."/>
        </authorList>
    </citation>
    <scope>NUCLEOTIDE SEQUENCE [LARGE SCALE GENOMIC DNA]</scope>
    <source>
        <strain evidence="1 2">YIT 12057</strain>
    </source>
</reference>
<accession>F3PU31</accession>
<comment type="caution">
    <text evidence="1">The sequence shown here is derived from an EMBL/GenBank/DDBJ whole genome shotgun (WGS) entry which is preliminary data.</text>
</comment>
<gene>
    <name evidence="1" type="ORF">HMPREF9446_02251</name>
</gene>
<dbReference type="EMBL" id="AFBN01000040">
    <property type="protein sequence ID" value="EGF56476.1"/>
    <property type="molecule type" value="Genomic_DNA"/>
</dbReference>
<dbReference type="Proteomes" id="UP000003416">
    <property type="component" value="Unassembled WGS sequence"/>
</dbReference>
<name>F3PU31_9BACE</name>
<dbReference type="STRING" id="763034.HMPREF9446_02251"/>
<proteinExistence type="predicted"/>
<keyword evidence="2" id="KW-1185">Reference proteome</keyword>
<sequence>MKEKERIPVSENDSPCFCHSDTLYFLSHENPVFTSRRLHERKHESRKT</sequence>
<evidence type="ECO:0000313" key="1">
    <source>
        <dbReference type="EMBL" id="EGF56476.1"/>
    </source>
</evidence>
<protein>
    <submittedName>
        <fullName evidence="1">Uncharacterized protein</fullName>
    </submittedName>
</protein>